<dbReference type="SUPFAM" id="SSF53244">
    <property type="entry name" value="MurD-like peptide ligases, peptide-binding domain"/>
    <property type="match status" value="1"/>
</dbReference>
<comment type="similarity">
    <text evidence="2 11">Belongs to the folylpolyglutamate synthase family.</text>
</comment>
<dbReference type="EMBL" id="FWXK01000003">
    <property type="protein sequence ID" value="SMC36036.1"/>
    <property type="molecule type" value="Genomic_DNA"/>
</dbReference>
<keyword evidence="5" id="KW-0479">Metal-binding</keyword>
<evidence type="ECO:0000256" key="5">
    <source>
        <dbReference type="ARBA" id="ARBA00022723"/>
    </source>
</evidence>
<reference evidence="15" key="1">
    <citation type="submission" date="2017-04" db="EMBL/GenBank/DDBJ databases">
        <authorList>
            <person name="Varghese N."/>
            <person name="Submissions S."/>
        </authorList>
    </citation>
    <scope>NUCLEOTIDE SEQUENCE [LARGE SCALE GENOMIC DNA]</scope>
    <source>
        <strain evidence="15">DSM 21500</strain>
    </source>
</reference>
<dbReference type="PROSITE" id="PS01011">
    <property type="entry name" value="FOLYLPOLYGLU_SYNT_1"/>
    <property type="match status" value="1"/>
</dbReference>
<organism evidence="14 15">
    <name type="scientific">Aerococcus suis</name>
    <dbReference type="NCBI Taxonomy" id="371602"/>
    <lineage>
        <taxon>Bacteria</taxon>
        <taxon>Bacillati</taxon>
        <taxon>Bacillota</taxon>
        <taxon>Bacilli</taxon>
        <taxon>Lactobacillales</taxon>
        <taxon>Aerococcaceae</taxon>
        <taxon>Aerococcus</taxon>
    </lineage>
</organism>
<dbReference type="GO" id="GO:0005737">
    <property type="term" value="C:cytoplasm"/>
    <property type="evidence" value="ECO:0007669"/>
    <property type="project" value="TreeGrafter"/>
</dbReference>
<dbReference type="FunFam" id="3.40.1190.10:FF:000011">
    <property type="entry name" value="Folylpolyglutamate synthase/dihydrofolate synthase"/>
    <property type="match status" value="1"/>
</dbReference>
<dbReference type="PANTHER" id="PTHR11136">
    <property type="entry name" value="FOLYLPOLYGLUTAMATE SYNTHASE-RELATED"/>
    <property type="match status" value="1"/>
</dbReference>
<evidence type="ECO:0000313" key="14">
    <source>
        <dbReference type="EMBL" id="SMC36036.1"/>
    </source>
</evidence>
<dbReference type="InterPro" id="IPR013221">
    <property type="entry name" value="Mur_ligase_cen"/>
</dbReference>
<feature type="domain" description="Mur ligase C-terminal" evidence="12">
    <location>
        <begin position="288"/>
        <end position="398"/>
    </location>
</feature>
<keyword evidence="6 11" id="KW-0547">Nucleotide-binding</keyword>
<dbReference type="InterPro" id="IPR004101">
    <property type="entry name" value="Mur_ligase_C"/>
</dbReference>
<dbReference type="SUPFAM" id="SSF53623">
    <property type="entry name" value="MurD-like peptide ligases, catalytic domain"/>
    <property type="match status" value="1"/>
</dbReference>
<dbReference type="PROSITE" id="PS01012">
    <property type="entry name" value="FOLYLPOLYGLU_SYNT_2"/>
    <property type="match status" value="1"/>
</dbReference>
<dbReference type="Gene3D" id="3.90.190.20">
    <property type="entry name" value="Mur ligase, C-terminal domain"/>
    <property type="match status" value="1"/>
</dbReference>
<evidence type="ECO:0000256" key="1">
    <source>
        <dbReference type="ARBA" id="ARBA00001946"/>
    </source>
</evidence>
<evidence type="ECO:0000256" key="9">
    <source>
        <dbReference type="ARBA" id="ARBA00030592"/>
    </source>
</evidence>
<dbReference type="AlphaFoldDB" id="A0A1W1YIU6"/>
<evidence type="ECO:0000256" key="6">
    <source>
        <dbReference type="ARBA" id="ARBA00022741"/>
    </source>
</evidence>
<evidence type="ECO:0000259" key="12">
    <source>
        <dbReference type="Pfam" id="PF02875"/>
    </source>
</evidence>
<dbReference type="GO" id="GO:0046872">
    <property type="term" value="F:metal ion binding"/>
    <property type="evidence" value="ECO:0007669"/>
    <property type="project" value="UniProtKB-KW"/>
</dbReference>
<dbReference type="InterPro" id="IPR036565">
    <property type="entry name" value="Mur-like_cat_sf"/>
</dbReference>
<keyword evidence="15" id="KW-1185">Reference proteome</keyword>
<name>A0A1W1YIU6_9LACT</name>
<evidence type="ECO:0000256" key="10">
    <source>
        <dbReference type="ARBA" id="ARBA00047493"/>
    </source>
</evidence>
<proteinExistence type="inferred from homology"/>
<dbReference type="InterPro" id="IPR018109">
    <property type="entry name" value="Folylpolyglutamate_synth_CS"/>
</dbReference>
<accession>A0A1W1YIU6</accession>
<evidence type="ECO:0000256" key="2">
    <source>
        <dbReference type="ARBA" id="ARBA00008276"/>
    </source>
</evidence>
<dbReference type="GO" id="GO:0008841">
    <property type="term" value="F:dihydrofolate synthase activity"/>
    <property type="evidence" value="ECO:0007669"/>
    <property type="project" value="TreeGrafter"/>
</dbReference>
<evidence type="ECO:0000256" key="4">
    <source>
        <dbReference type="ARBA" id="ARBA00022598"/>
    </source>
</evidence>
<dbReference type="EC" id="6.3.2.17" evidence="3"/>
<dbReference type="Proteomes" id="UP000243884">
    <property type="component" value="Unassembled WGS sequence"/>
</dbReference>
<dbReference type="OrthoDB" id="9809356at2"/>
<dbReference type="RefSeq" id="WP_084098598.1">
    <property type="nucleotide sequence ID" value="NZ_FWXK01000003.1"/>
</dbReference>
<sequence length="433" mass="49066">MEYEELEQRVNMAPIGTAKLGIDNMRMLMEHLGNPQEELPIIHIAGTNGKGSTAKMTATVLEKAGYRVGLFTSPSLVDFNERIQINREPISDEALSSLIDWVNHRLPEDFVATQFEMFTALAWVAFWQQDVDIVVMEVGLGGRLDATNIITHPLISVITKIALDHVHILGNTLAAIAGEKAGIIKEHRPVISYPQDDEVTPVIAKRAEELAAPLTVVDEKELHYAIDNSLEQTFEYKDESYTITLLEEHQIMNATVVIEIIHNLRNMRWNISNRALHDGLYQTQWAARFERFHILDTDIIIDGSHNVDGITGLRRNLERYYPDTYRLGVMGMVADKDIDTVLKTILPVFDAIIVTEPNNHRAMPANELAHKIAETQLIATENIIVEPDFNQTLAVAKQWLSRINCEKMLTLFGSFYFVGNLRKDLLQFQQESK</sequence>
<keyword evidence="8" id="KW-0460">Magnesium</keyword>
<feature type="domain" description="Mur ligase central" evidence="13">
    <location>
        <begin position="44"/>
        <end position="258"/>
    </location>
</feature>
<protein>
    <recommendedName>
        <fullName evidence="3">tetrahydrofolate synthase</fullName>
        <ecNumber evidence="3">6.3.2.17</ecNumber>
    </recommendedName>
    <alternativeName>
        <fullName evidence="9">Tetrahydrofolylpolyglutamate synthase</fullName>
    </alternativeName>
</protein>
<dbReference type="InterPro" id="IPR001645">
    <property type="entry name" value="Folylpolyglutamate_synth"/>
</dbReference>
<dbReference type="GO" id="GO:0004326">
    <property type="term" value="F:tetrahydrofolylpolyglutamate synthase activity"/>
    <property type="evidence" value="ECO:0007669"/>
    <property type="project" value="UniProtKB-EC"/>
</dbReference>
<dbReference type="Pfam" id="PF02875">
    <property type="entry name" value="Mur_ligase_C"/>
    <property type="match status" value="1"/>
</dbReference>
<dbReference type="STRING" id="371602.SAMN04487984_0710"/>
<evidence type="ECO:0000259" key="13">
    <source>
        <dbReference type="Pfam" id="PF08245"/>
    </source>
</evidence>
<evidence type="ECO:0000313" key="15">
    <source>
        <dbReference type="Proteomes" id="UP000243884"/>
    </source>
</evidence>
<dbReference type="GO" id="GO:0005524">
    <property type="term" value="F:ATP binding"/>
    <property type="evidence" value="ECO:0007669"/>
    <property type="project" value="UniProtKB-KW"/>
</dbReference>
<evidence type="ECO:0000256" key="3">
    <source>
        <dbReference type="ARBA" id="ARBA00013025"/>
    </source>
</evidence>
<dbReference type="Gene3D" id="3.40.1190.10">
    <property type="entry name" value="Mur-like, catalytic domain"/>
    <property type="match status" value="1"/>
</dbReference>
<evidence type="ECO:0000256" key="7">
    <source>
        <dbReference type="ARBA" id="ARBA00022840"/>
    </source>
</evidence>
<dbReference type="Pfam" id="PF08245">
    <property type="entry name" value="Mur_ligase_M"/>
    <property type="match status" value="1"/>
</dbReference>
<keyword evidence="7 11" id="KW-0067">ATP-binding</keyword>
<dbReference type="PANTHER" id="PTHR11136:SF0">
    <property type="entry name" value="DIHYDROFOLATE SYNTHETASE-RELATED"/>
    <property type="match status" value="1"/>
</dbReference>
<comment type="cofactor">
    <cofactor evidence="1">
        <name>Mg(2+)</name>
        <dbReference type="ChEBI" id="CHEBI:18420"/>
    </cofactor>
</comment>
<keyword evidence="4 11" id="KW-0436">Ligase</keyword>
<evidence type="ECO:0000256" key="11">
    <source>
        <dbReference type="PIRNR" id="PIRNR001563"/>
    </source>
</evidence>
<dbReference type="NCBIfam" id="TIGR01499">
    <property type="entry name" value="folC"/>
    <property type="match status" value="1"/>
</dbReference>
<dbReference type="PIRSF" id="PIRSF001563">
    <property type="entry name" value="Folylpolyglu_synth"/>
    <property type="match status" value="1"/>
</dbReference>
<comment type="catalytic activity">
    <reaction evidence="10">
        <text>(6S)-5,6,7,8-tetrahydrofolyl-(gamma-L-Glu)(n) + L-glutamate + ATP = (6S)-5,6,7,8-tetrahydrofolyl-(gamma-L-Glu)(n+1) + ADP + phosphate + H(+)</text>
        <dbReference type="Rhea" id="RHEA:10580"/>
        <dbReference type="Rhea" id="RHEA-COMP:14738"/>
        <dbReference type="Rhea" id="RHEA-COMP:14740"/>
        <dbReference type="ChEBI" id="CHEBI:15378"/>
        <dbReference type="ChEBI" id="CHEBI:29985"/>
        <dbReference type="ChEBI" id="CHEBI:30616"/>
        <dbReference type="ChEBI" id="CHEBI:43474"/>
        <dbReference type="ChEBI" id="CHEBI:141005"/>
        <dbReference type="ChEBI" id="CHEBI:456216"/>
        <dbReference type="EC" id="6.3.2.17"/>
    </reaction>
</comment>
<evidence type="ECO:0000256" key="8">
    <source>
        <dbReference type="ARBA" id="ARBA00022842"/>
    </source>
</evidence>
<dbReference type="InterPro" id="IPR036615">
    <property type="entry name" value="Mur_ligase_C_dom_sf"/>
</dbReference>
<gene>
    <name evidence="14" type="ORF">SAMN04487984_0710</name>
</gene>